<evidence type="ECO:0000313" key="1">
    <source>
        <dbReference type="EMBL" id="SNS95658.1"/>
    </source>
</evidence>
<dbReference type="EMBL" id="FZNR01000030">
    <property type="protein sequence ID" value="SNS95658.1"/>
    <property type="molecule type" value="Genomic_DNA"/>
</dbReference>
<organism evidence="1 2">
    <name type="scientific">Actinoplanes regularis</name>
    <dbReference type="NCBI Taxonomy" id="52697"/>
    <lineage>
        <taxon>Bacteria</taxon>
        <taxon>Bacillati</taxon>
        <taxon>Actinomycetota</taxon>
        <taxon>Actinomycetes</taxon>
        <taxon>Micromonosporales</taxon>
        <taxon>Micromonosporaceae</taxon>
        <taxon>Actinoplanes</taxon>
    </lineage>
</organism>
<evidence type="ECO:0000313" key="2">
    <source>
        <dbReference type="Proteomes" id="UP000198415"/>
    </source>
</evidence>
<sequence length="65" mass="6716">MGVQMAMSSTEGGCRCVDSPCCDLGKGGHAELDGRGAALEADVIKVTGDEAEMIRQVRELRCGGS</sequence>
<dbReference type="Proteomes" id="UP000198415">
    <property type="component" value="Unassembled WGS sequence"/>
</dbReference>
<protein>
    <submittedName>
        <fullName evidence="1">Uncharacterized protein</fullName>
    </submittedName>
</protein>
<proteinExistence type="predicted"/>
<gene>
    <name evidence="1" type="ORF">SAMN06264365_13059</name>
</gene>
<accession>A0A239IR15</accession>
<dbReference type="AlphaFoldDB" id="A0A239IR15"/>
<name>A0A239IR15_9ACTN</name>
<reference evidence="1 2" key="1">
    <citation type="submission" date="2017-06" db="EMBL/GenBank/DDBJ databases">
        <authorList>
            <person name="Kim H.J."/>
            <person name="Triplett B.A."/>
        </authorList>
    </citation>
    <scope>NUCLEOTIDE SEQUENCE [LARGE SCALE GENOMIC DNA]</scope>
    <source>
        <strain evidence="1 2">DSM 43151</strain>
    </source>
</reference>
<keyword evidence="2" id="KW-1185">Reference proteome</keyword>